<evidence type="ECO:0000313" key="3">
    <source>
        <dbReference type="Proteomes" id="UP000318571"/>
    </source>
</evidence>
<keyword evidence="3" id="KW-1185">Reference proteome</keyword>
<organism evidence="2 3">
    <name type="scientific">Tigriopus californicus</name>
    <name type="common">Marine copepod</name>
    <dbReference type="NCBI Taxonomy" id="6832"/>
    <lineage>
        <taxon>Eukaryota</taxon>
        <taxon>Metazoa</taxon>
        <taxon>Ecdysozoa</taxon>
        <taxon>Arthropoda</taxon>
        <taxon>Crustacea</taxon>
        <taxon>Multicrustacea</taxon>
        <taxon>Hexanauplia</taxon>
        <taxon>Copepoda</taxon>
        <taxon>Harpacticoida</taxon>
        <taxon>Harpacticidae</taxon>
        <taxon>Tigriopus</taxon>
    </lineage>
</organism>
<proteinExistence type="predicted"/>
<sequence length="116" mass="12722">MVGTVILKGALSPKCLMVLTIVLALVIQSQAYPRCIVSRFRNSKQDVNKDDCKYGWEVDSCGETVCTKGPGEVCGGRFQIYGICGEGLMCSNCGRCHGCSFKTFECYDDPKCVWSN</sequence>
<evidence type="ECO:0000256" key="1">
    <source>
        <dbReference type="SAM" id="SignalP"/>
    </source>
</evidence>
<comment type="caution">
    <text evidence="2">The sequence shown here is derived from an EMBL/GenBank/DDBJ whole genome shotgun (WGS) entry which is preliminary data.</text>
</comment>
<dbReference type="Proteomes" id="UP000318571">
    <property type="component" value="Chromosome 7"/>
</dbReference>
<feature type="chain" id="PRO_5021914875" description="Neuroparsin" evidence="1">
    <location>
        <begin position="32"/>
        <end position="116"/>
    </location>
</feature>
<dbReference type="OMA" id="CEDSHPM"/>
<dbReference type="Pfam" id="PF07327">
    <property type="entry name" value="Neuroparsin"/>
    <property type="match status" value="1"/>
</dbReference>
<dbReference type="EMBL" id="VCGU01000008">
    <property type="protein sequence ID" value="TRY71472.1"/>
    <property type="molecule type" value="Genomic_DNA"/>
</dbReference>
<accession>A0A553P1I1</accession>
<evidence type="ECO:0008006" key="4">
    <source>
        <dbReference type="Google" id="ProtNLM"/>
    </source>
</evidence>
<feature type="signal peptide" evidence="1">
    <location>
        <begin position="1"/>
        <end position="31"/>
    </location>
</feature>
<keyword evidence="1" id="KW-0732">Signal</keyword>
<name>A0A553P1I1_TIGCA</name>
<dbReference type="Gene3D" id="4.10.40.20">
    <property type="match status" value="1"/>
</dbReference>
<protein>
    <recommendedName>
        <fullName evidence="4">Neuroparsin</fullName>
    </recommendedName>
</protein>
<reference evidence="2 3" key="1">
    <citation type="journal article" date="2018" name="Nat. Ecol. Evol.">
        <title>Genomic signatures of mitonuclear coevolution across populations of Tigriopus californicus.</title>
        <authorList>
            <person name="Barreto F.S."/>
            <person name="Watson E.T."/>
            <person name="Lima T.G."/>
            <person name="Willett C.S."/>
            <person name="Edmands S."/>
            <person name="Li W."/>
            <person name="Burton R.S."/>
        </authorList>
    </citation>
    <scope>NUCLEOTIDE SEQUENCE [LARGE SCALE GENOMIC DNA]</scope>
    <source>
        <strain evidence="2 3">San Diego</strain>
    </source>
</reference>
<dbReference type="AlphaFoldDB" id="A0A553P1I1"/>
<dbReference type="InterPro" id="IPR010850">
    <property type="entry name" value="Neuroparsin"/>
</dbReference>
<evidence type="ECO:0000313" key="2">
    <source>
        <dbReference type="EMBL" id="TRY71472.1"/>
    </source>
</evidence>
<gene>
    <name evidence="2" type="ORF">TCAL_13025</name>
</gene>